<name>A0A0A8K951_9HYPH</name>
<organism evidence="9 10">
    <name type="scientific">Methyloceanibacter caenitepidi</name>
    <dbReference type="NCBI Taxonomy" id="1384459"/>
    <lineage>
        <taxon>Bacteria</taxon>
        <taxon>Pseudomonadati</taxon>
        <taxon>Pseudomonadota</taxon>
        <taxon>Alphaproteobacteria</taxon>
        <taxon>Hyphomicrobiales</taxon>
        <taxon>Hyphomicrobiaceae</taxon>
        <taxon>Methyloceanibacter</taxon>
    </lineage>
</organism>
<gene>
    <name evidence="9" type="ORF">GL4_3133</name>
</gene>
<dbReference type="GO" id="GO:0046872">
    <property type="term" value="F:metal ion binding"/>
    <property type="evidence" value="ECO:0007669"/>
    <property type="project" value="UniProtKB-KW"/>
</dbReference>
<dbReference type="GO" id="GO:0051539">
    <property type="term" value="F:4 iron, 4 sulfur cluster binding"/>
    <property type="evidence" value="ECO:0007669"/>
    <property type="project" value="UniProtKB-KW"/>
</dbReference>
<dbReference type="Pfam" id="PF13282">
    <property type="entry name" value="DUF4070"/>
    <property type="match status" value="1"/>
</dbReference>
<keyword evidence="3" id="KW-0479">Metal-binding</keyword>
<keyword evidence="4" id="KW-0408">Iron</keyword>
<comment type="cofactor">
    <cofactor evidence="1">
        <name>[4Fe-4S] cluster</name>
        <dbReference type="ChEBI" id="CHEBI:49883"/>
    </cofactor>
</comment>
<dbReference type="EMBL" id="AP014648">
    <property type="protein sequence ID" value="BAQ18564.1"/>
    <property type="molecule type" value="Genomic_DNA"/>
</dbReference>
<dbReference type="PROSITE" id="PS51918">
    <property type="entry name" value="RADICAL_SAM"/>
    <property type="match status" value="1"/>
</dbReference>
<dbReference type="InterPro" id="IPR058240">
    <property type="entry name" value="rSAM_sf"/>
</dbReference>
<dbReference type="Pfam" id="PF02310">
    <property type="entry name" value="B12-binding"/>
    <property type="match status" value="1"/>
</dbReference>
<keyword evidence="5" id="KW-0411">Iron-sulfur</keyword>
<feature type="region of interest" description="Disordered" evidence="6">
    <location>
        <begin position="522"/>
        <end position="549"/>
    </location>
</feature>
<proteinExistence type="predicted"/>
<dbReference type="AlphaFoldDB" id="A0A0A8K951"/>
<dbReference type="SMART" id="SM00729">
    <property type="entry name" value="Elp3"/>
    <property type="match status" value="1"/>
</dbReference>
<dbReference type="OrthoDB" id="9801424at2"/>
<evidence type="ECO:0000256" key="6">
    <source>
        <dbReference type="SAM" id="MobiDB-lite"/>
    </source>
</evidence>
<dbReference type="InterPro" id="IPR023404">
    <property type="entry name" value="rSAM_horseshoe"/>
</dbReference>
<evidence type="ECO:0000256" key="1">
    <source>
        <dbReference type="ARBA" id="ARBA00001966"/>
    </source>
</evidence>
<dbReference type="PANTHER" id="PTHR43409:SF3">
    <property type="entry name" value="HYPOTHETICAL METHYLTRANSFERASE"/>
    <property type="match status" value="1"/>
</dbReference>
<dbReference type="Pfam" id="PF04055">
    <property type="entry name" value="Radical_SAM"/>
    <property type="match status" value="1"/>
</dbReference>
<evidence type="ECO:0000259" key="7">
    <source>
        <dbReference type="PROSITE" id="PS51332"/>
    </source>
</evidence>
<evidence type="ECO:0000256" key="5">
    <source>
        <dbReference type="ARBA" id="ARBA00023014"/>
    </source>
</evidence>
<keyword evidence="10" id="KW-1185">Reference proteome</keyword>
<dbReference type="GO" id="GO:0031419">
    <property type="term" value="F:cobalamin binding"/>
    <property type="evidence" value="ECO:0007669"/>
    <property type="project" value="InterPro"/>
</dbReference>
<keyword evidence="2" id="KW-0949">S-adenosyl-L-methionine</keyword>
<dbReference type="InterPro" id="IPR006158">
    <property type="entry name" value="Cobalamin-bd"/>
</dbReference>
<evidence type="ECO:0000259" key="8">
    <source>
        <dbReference type="PROSITE" id="PS51918"/>
    </source>
</evidence>
<dbReference type="Gene3D" id="3.80.30.20">
    <property type="entry name" value="tm_1862 like domain"/>
    <property type="match status" value="1"/>
</dbReference>
<dbReference type="SFLD" id="SFLDG01123">
    <property type="entry name" value="methyltransferase_(Class_B)"/>
    <property type="match status" value="1"/>
</dbReference>
<dbReference type="RefSeq" id="WP_045368766.1">
    <property type="nucleotide sequence ID" value="NZ_AP014648.1"/>
</dbReference>
<feature type="compositionally biased region" description="Basic and acidic residues" evidence="6">
    <location>
        <begin position="532"/>
        <end position="549"/>
    </location>
</feature>
<dbReference type="CDD" id="cd02068">
    <property type="entry name" value="radical_SAM_B12_BD"/>
    <property type="match status" value="1"/>
</dbReference>
<dbReference type="KEGG" id="mcg:GL4_3133"/>
<dbReference type="InterPro" id="IPR034466">
    <property type="entry name" value="Methyltransferase_Class_B"/>
</dbReference>
<dbReference type="STRING" id="1384459.GL4_3133"/>
<evidence type="ECO:0000313" key="9">
    <source>
        <dbReference type="EMBL" id="BAQ18564.1"/>
    </source>
</evidence>
<evidence type="ECO:0000256" key="3">
    <source>
        <dbReference type="ARBA" id="ARBA00022723"/>
    </source>
</evidence>
<dbReference type="Proteomes" id="UP000031643">
    <property type="component" value="Chromosome"/>
</dbReference>
<sequence>MADIVIVNPRFDISFWGMEHCMPLFGKRANLPVACLALLAALVPDHHDVTLVDENVEDIDFDRLARADLVCLTGMSIQGSRLLEILETVRARGVMTVVGGPMATVEPEVLEGLTDVIFVGEADETWPQFLEEWEKGEHKSRYEQPEKTNLETLPLPRTDLLKAERYMFGSMQISRGCPFTCEFCDIIVTFGRRPRLKKSEQVIAELESFLNVGLKIVFVVDDNLIGNKKAIKPILRDIAEWQQARAYPLTLFTEASLDLAEDDELMELMGLAGFQNVFIGIETPNEESLRETKKLQNVRPNAGSLIERVHRIQDHGIDVWCGMIVGFDHDDTTIFPAVPEFLSRARISTALVGMLHAIPTTPLFKRLKEAGRLNSEDDADLYGTNVIPLGMSSEELRDGFVRVMQESYSADSYFGRLDSQFFDQDFKFTVHELPYWANWRWAWAKRASYNYVRFSVLASRLLSAVEDPELRARYRQQLAKVVKKRWREPHILFIYGVKVATHYHYAKLVQSIADVDPETGAMSNAGRSFSRVRKDESATPKKDKEAIAA</sequence>
<dbReference type="PANTHER" id="PTHR43409">
    <property type="entry name" value="ANAEROBIC MAGNESIUM-PROTOPORPHYRIN IX MONOMETHYL ESTER CYCLASE-RELATED"/>
    <property type="match status" value="1"/>
</dbReference>
<dbReference type="InterPro" id="IPR034530">
    <property type="entry name" value="HpnP-like"/>
</dbReference>
<dbReference type="GO" id="GO:0003824">
    <property type="term" value="F:catalytic activity"/>
    <property type="evidence" value="ECO:0007669"/>
    <property type="project" value="InterPro"/>
</dbReference>
<dbReference type="InterPro" id="IPR051198">
    <property type="entry name" value="BchE-like"/>
</dbReference>
<evidence type="ECO:0000313" key="10">
    <source>
        <dbReference type="Proteomes" id="UP000031643"/>
    </source>
</evidence>
<dbReference type="HOGENOM" id="CLU_021572_5_0_5"/>
<dbReference type="SFLD" id="SFLDS00029">
    <property type="entry name" value="Radical_SAM"/>
    <property type="match status" value="1"/>
</dbReference>
<reference evidence="9 10" key="1">
    <citation type="submission" date="2014-09" db="EMBL/GenBank/DDBJ databases">
        <title>Genome sequencing of Methyloceanibacter caenitepidi Gela4.</title>
        <authorList>
            <person name="Takeuchi M."/>
            <person name="Susumu S."/>
            <person name="Kamagata Y."/>
            <person name="Oshima K."/>
            <person name="Hattori M."/>
            <person name="Iwasaki W."/>
        </authorList>
    </citation>
    <scope>NUCLEOTIDE SEQUENCE [LARGE SCALE GENOMIC DNA]</scope>
    <source>
        <strain evidence="9 10">Gela4</strain>
    </source>
</reference>
<dbReference type="CDD" id="cd01335">
    <property type="entry name" value="Radical_SAM"/>
    <property type="match status" value="1"/>
</dbReference>
<dbReference type="SFLD" id="SFLDF00303">
    <property type="entry name" value="hopanoid_C2-methyltransferase"/>
    <property type="match status" value="1"/>
</dbReference>
<dbReference type="GO" id="GO:0005829">
    <property type="term" value="C:cytosol"/>
    <property type="evidence" value="ECO:0007669"/>
    <property type="project" value="TreeGrafter"/>
</dbReference>
<evidence type="ECO:0000256" key="2">
    <source>
        <dbReference type="ARBA" id="ARBA00022691"/>
    </source>
</evidence>
<dbReference type="Gene3D" id="3.40.50.280">
    <property type="entry name" value="Cobalamin-binding domain"/>
    <property type="match status" value="1"/>
</dbReference>
<dbReference type="PROSITE" id="PS51332">
    <property type="entry name" value="B12_BINDING"/>
    <property type="match status" value="1"/>
</dbReference>
<dbReference type="InterPro" id="IPR025274">
    <property type="entry name" value="DUF4070"/>
</dbReference>
<feature type="domain" description="B12-binding" evidence="7">
    <location>
        <begin position="1"/>
        <end position="140"/>
    </location>
</feature>
<dbReference type="InterPro" id="IPR007197">
    <property type="entry name" value="rSAM"/>
</dbReference>
<evidence type="ECO:0000256" key="4">
    <source>
        <dbReference type="ARBA" id="ARBA00023004"/>
    </source>
</evidence>
<feature type="domain" description="Radical SAM core" evidence="8">
    <location>
        <begin position="163"/>
        <end position="392"/>
    </location>
</feature>
<dbReference type="SUPFAM" id="SSF102114">
    <property type="entry name" value="Radical SAM enzymes"/>
    <property type="match status" value="1"/>
</dbReference>
<dbReference type="InterPro" id="IPR006638">
    <property type="entry name" value="Elp3/MiaA/NifB-like_rSAM"/>
</dbReference>
<dbReference type="SFLD" id="SFLDG01082">
    <property type="entry name" value="B12-binding_domain_containing"/>
    <property type="match status" value="1"/>
</dbReference>
<accession>A0A0A8K951</accession>
<protein>
    <submittedName>
        <fullName evidence="9">Uncharacterized protein</fullName>
    </submittedName>
</protein>